<keyword evidence="2 7" id="KW-0677">Repeat</keyword>
<dbReference type="GO" id="GO:0003755">
    <property type="term" value="F:peptidyl-prolyl cis-trans isomerase activity"/>
    <property type="evidence" value="ECO:0007669"/>
    <property type="project" value="UniProtKB-UniRule"/>
</dbReference>
<comment type="subcellular location">
    <subcellularLocation>
        <location evidence="7">Periplasm</location>
    </subcellularLocation>
    <text evidence="7">Is capable of associating with the outer membrane.</text>
</comment>
<gene>
    <name evidence="7" type="primary">surA</name>
    <name evidence="9" type="ORF">BTE48_08785</name>
</gene>
<name>A0A1V4T5R3_9GAMM</name>
<protein>
    <recommendedName>
        <fullName evidence="7">Chaperone SurA</fullName>
    </recommendedName>
    <alternativeName>
        <fullName evidence="7">Peptidyl-prolyl cis-trans isomerase SurA</fullName>
        <shortName evidence="7">PPIase SurA</shortName>
        <ecNumber evidence="7">5.2.1.8</ecNumber>
    </alternativeName>
    <alternativeName>
        <fullName evidence="7">Rotamase SurA</fullName>
    </alternativeName>
</protein>
<dbReference type="SUPFAM" id="SSF54534">
    <property type="entry name" value="FKBP-like"/>
    <property type="match status" value="2"/>
</dbReference>
<keyword evidence="1 7" id="KW-0732">Signal</keyword>
<dbReference type="Pfam" id="PF13616">
    <property type="entry name" value="Rotamase_3"/>
    <property type="match status" value="1"/>
</dbReference>
<keyword evidence="10" id="KW-1185">Reference proteome</keyword>
<proteinExistence type="inferred from homology"/>
<dbReference type="GO" id="GO:0051082">
    <property type="term" value="F:unfolded protein binding"/>
    <property type="evidence" value="ECO:0007669"/>
    <property type="project" value="UniProtKB-UniRule"/>
</dbReference>
<dbReference type="Gene3D" id="1.10.4030.10">
    <property type="entry name" value="Porin chaperone SurA, peptide-binding domain"/>
    <property type="match status" value="1"/>
</dbReference>
<dbReference type="InterPro" id="IPR023058">
    <property type="entry name" value="PPIase_PpiC_CS"/>
</dbReference>
<dbReference type="InterPro" id="IPR000297">
    <property type="entry name" value="PPIase_PpiC"/>
</dbReference>
<evidence type="ECO:0000313" key="10">
    <source>
        <dbReference type="Proteomes" id="UP000191418"/>
    </source>
</evidence>
<keyword evidence="3 7" id="KW-0574">Periplasm</keyword>
<dbReference type="Pfam" id="PF09312">
    <property type="entry name" value="SurA_N"/>
    <property type="match status" value="1"/>
</dbReference>
<dbReference type="InterPro" id="IPR023034">
    <property type="entry name" value="PPIase_SurA"/>
</dbReference>
<dbReference type="STRING" id="64969.SAMN02745127_01712"/>
<dbReference type="PROSITE" id="PS50198">
    <property type="entry name" value="PPIC_PPIASE_2"/>
    <property type="match status" value="2"/>
</dbReference>
<evidence type="ECO:0000313" key="9">
    <source>
        <dbReference type="EMBL" id="OPX55519.1"/>
    </source>
</evidence>
<evidence type="ECO:0000256" key="3">
    <source>
        <dbReference type="ARBA" id="ARBA00022764"/>
    </source>
</evidence>
<evidence type="ECO:0000256" key="1">
    <source>
        <dbReference type="ARBA" id="ARBA00022729"/>
    </source>
</evidence>
<comment type="catalytic activity">
    <reaction evidence="7">
        <text>[protein]-peptidylproline (omega=180) = [protein]-peptidylproline (omega=0)</text>
        <dbReference type="Rhea" id="RHEA:16237"/>
        <dbReference type="Rhea" id="RHEA-COMP:10747"/>
        <dbReference type="Rhea" id="RHEA-COMP:10748"/>
        <dbReference type="ChEBI" id="CHEBI:83833"/>
        <dbReference type="ChEBI" id="CHEBI:83834"/>
        <dbReference type="EC" id="5.2.1.8"/>
    </reaction>
</comment>
<comment type="domain">
    <text evidence="7">The PPIase activity resides only in the second parvulin domain. The N-terminal region and the C-terminal tail are necessary and sufficient for the chaperone activity of SurA. The PPIase activity is dispensable for SurA to function as a chaperone. The N-terminal region and the C-terminal tail are also required for porin recognition.</text>
</comment>
<dbReference type="RefSeq" id="WP_159445624.1">
    <property type="nucleotide sequence ID" value="NZ_FUXG01000010.1"/>
</dbReference>
<evidence type="ECO:0000256" key="4">
    <source>
        <dbReference type="ARBA" id="ARBA00023110"/>
    </source>
</evidence>
<dbReference type="OrthoDB" id="14196at2"/>
<keyword evidence="5 7" id="KW-0143">Chaperone</keyword>
<accession>A0A1V4T5R3</accession>
<keyword evidence="6 7" id="KW-0413">Isomerase</keyword>
<dbReference type="SUPFAM" id="SSF109998">
    <property type="entry name" value="Triger factor/SurA peptide-binding domain-like"/>
    <property type="match status" value="1"/>
</dbReference>
<dbReference type="Gene3D" id="3.10.50.40">
    <property type="match status" value="2"/>
</dbReference>
<dbReference type="GO" id="GO:0043165">
    <property type="term" value="P:Gram-negative-bacterium-type cell outer membrane assembly"/>
    <property type="evidence" value="ECO:0007669"/>
    <property type="project" value="InterPro"/>
</dbReference>
<dbReference type="InterPro" id="IPR015391">
    <property type="entry name" value="SurA_N"/>
</dbReference>
<dbReference type="HAMAP" id="MF_01183">
    <property type="entry name" value="Chaperone_SurA"/>
    <property type="match status" value="1"/>
</dbReference>
<dbReference type="InterPro" id="IPR050280">
    <property type="entry name" value="OMP_Chaperone_SurA"/>
</dbReference>
<dbReference type="GO" id="GO:0050821">
    <property type="term" value="P:protein stabilization"/>
    <property type="evidence" value="ECO:0007669"/>
    <property type="project" value="InterPro"/>
</dbReference>
<dbReference type="Proteomes" id="UP000191418">
    <property type="component" value="Unassembled WGS sequence"/>
</dbReference>
<feature type="domain" description="PpiC" evidence="8">
    <location>
        <begin position="174"/>
        <end position="275"/>
    </location>
</feature>
<dbReference type="PANTHER" id="PTHR47637:SF1">
    <property type="entry name" value="CHAPERONE SURA"/>
    <property type="match status" value="1"/>
</dbReference>
<comment type="caution">
    <text evidence="9">The sequence shown here is derived from an EMBL/GenBank/DDBJ whole genome shotgun (WGS) entry which is preliminary data.</text>
</comment>
<feature type="signal peptide" evidence="7">
    <location>
        <begin position="1"/>
        <end position="24"/>
    </location>
</feature>
<dbReference type="GO" id="GO:0030288">
    <property type="term" value="C:outer membrane-bounded periplasmic space"/>
    <property type="evidence" value="ECO:0007669"/>
    <property type="project" value="InterPro"/>
</dbReference>
<sequence length="427" mass="47485" precursor="true">MKGIKKAIGFLGLSLLLVAPIASAARVTLDQVIAVVNTEALMQSELDSKLDAVYQNLKQRNIPAPPKEVVREQVLDRLVLDTIQMQMAAQSGMQVSDAQLSQAISNVAQQNKLSVAQFRQVLEQQGISFANVQEQISRELLISQLRQRRVGERIKISEQEIDSLISQEKSVLNSTDFHLQQMTFGIADKATPQQVAETEQKAQQVYQQLLNGEDFNQLAIRSSNDDFALQGGDMGWRRGSELPIFIADQVLSLAINDVTLPLRSPAGFHIIKLVEKRGGPSKLVNETLARHILISPTALRTDAEARQLINKLRERVEAGEDFAQLAQTYSDDKGSASDGGLLGWAPAGQFVPAFDAAMNNTSINGLSPVFKSNFGWHIIRVEGRRTQDIGAQVMRDQARQQLFKRKFDTELDNWLREIKASAYIDIR</sequence>
<evidence type="ECO:0000256" key="5">
    <source>
        <dbReference type="ARBA" id="ARBA00023186"/>
    </source>
</evidence>
<dbReference type="GO" id="GO:0042277">
    <property type="term" value="F:peptide binding"/>
    <property type="evidence" value="ECO:0007669"/>
    <property type="project" value="InterPro"/>
</dbReference>
<evidence type="ECO:0000256" key="6">
    <source>
        <dbReference type="ARBA" id="ARBA00023235"/>
    </source>
</evidence>
<organism evidence="9 10">
    <name type="scientific">Oceanospirillum multiglobuliferum</name>
    <dbReference type="NCBI Taxonomy" id="64969"/>
    <lineage>
        <taxon>Bacteria</taxon>
        <taxon>Pseudomonadati</taxon>
        <taxon>Pseudomonadota</taxon>
        <taxon>Gammaproteobacteria</taxon>
        <taxon>Oceanospirillales</taxon>
        <taxon>Oceanospirillaceae</taxon>
        <taxon>Oceanospirillum</taxon>
    </lineage>
</organism>
<dbReference type="Pfam" id="PF00639">
    <property type="entry name" value="Rotamase"/>
    <property type="match status" value="1"/>
</dbReference>
<dbReference type="GO" id="GO:0006457">
    <property type="term" value="P:protein folding"/>
    <property type="evidence" value="ECO:0007669"/>
    <property type="project" value="UniProtKB-UniRule"/>
</dbReference>
<dbReference type="PROSITE" id="PS01096">
    <property type="entry name" value="PPIC_PPIASE_1"/>
    <property type="match status" value="1"/>
</dbReference>
<feature type="domain" description="PpiC" evidence="8">
    <location>
        <begin position="284"/>
        <end position="383"/>
    </location>
</feature>
<evidence type="ECO:0000256" key="2">
    <source>
        <dbReference type="ARBA" id="ARBA00022737"/>
    </source>
</evidence>
<feature type="chain" id="PRO_5013405293" description="Chaperone SurA" evidence="7">
    <location>
        <begin position="25"/>
        <end position="427"/>
    </location>
</feature>
<dbReference type="InterPro" id="IPR027304">
    <property type="entry name" value="Trigger_fact/SurA_dom_sf"/>
</dbReference>
<keyword evidence="4 7" id="KW-0697">Rotamase</keyword>
<dbReference type="InterPro" id="IPR046357">
    <property type="entry name" value="PPIase_dom_sf"/>
</dbReference>
<dbReference type="PANTHER" id="PTHR47637">
    <property type="entry name" value="CHAPERONE SURA"/>
    <property type="match status" value="1"/>
</dbReference>
<dbReference type="AlphaFoldDB" id="A0A1V4T5R3"/>
<evidence type="ECO:0000259" key="8">
    <source>
        <dbReference type="PROSITE" id="PS50198"/>
    </source>
</evidence>
<evidence type="ECO:0000256" key="7">
    <source>
        <dbReference type="HAMAP-Rule" id="MF_01183"/>
    </source>
</evidence>
<dbReference type="EC" id="5.2.1.8" evidence="7"/>
<reference evidence="9 10" key="1">
    <citation type="submission" date="2017-01" db="EMBL/GenBank/DDBJ databases">
        <title>Genome Sequencing of a Marine Spirillum, Oceanospirillum multiglobuliferum ATCC 33336, from Japan.</title>
        <authorList>
            <person name="Carney J.G."/>
            <person name="Trachtenberg A.M."/>
            <person name="Rheaume B.A."/>
            <person name="Linnane J.D."/>
            <person name="Pitts N.L."/>
            <person name="Mykles D.L."/>
            <person name="Maclea K.S."/>
        </authorList>
    </citation>
    <scope>NUCLEOTIDE SEQUENCE [LARGE SCALE GENOMIC DNA]</scope>
    <source>
        <strain evidence="9 10">ATCC 33336</strain>
    </source>
</reference>
<dbReference type="EMBL" id="MTSM01000009">
    <property type="protein sequence ID" value="OPX55519.1"/>
    <property type="molecule type" value="Genomic_DNA"/>
</dbReference>
<comment type="function">
    <text evidence="7">Chaperone involved in the correct folding and assembly of outer membrane proteins. Recognizes specific patterns of aromatic residues and the orientation of their side chains, which are found more frequently in integral outer membrane proteins. May act in both early periplasmic and late outer membrane-associated steps of protein maturation.</text>
</comment>